<dbReference type="OrthoDB" id="7346200at2"/>
<dbReference type="Proteomes" id="UP000236327">
    <property type="component" value="Unassembled WGS sequence"/>
</dbReference>
<sequence length="341" mass="38126">MTTDTSTTAIAAATVADRTGELMATAFNVAEKKIRPEIIHVTDPRDGATAPFIVSGKGVEPLYGVHFDDFRANPLFREGTAVLTQLPSFIALTNRFKDINSAIFAVDDLEKPSLTAIFDYHPANIDEFGVVAHERARHRRHKATYAYPLSKEWQAWFSKDCKAMTMGDFAAFLETHIVDVSEDPVSAWSEQAQAFAKSNRATTESAIASPTRLVDLSLKFRIYETAESCEAVNLTTGETQFAFVSEHKQADGKPVDFPKLFSIVIPIFARSTVFYRIIARLRYRLQSGKPVFWFELWRPDLTFEQAFNETLEQVAAETGLPIYAGTAEEPAADADHDRRPF</sequence>
<reference evidence="1 2" key="1">
    <citation type="submission" date="2016-05" db="EMBL/GenBank/DDBJ databases">
        <title>Complete genome sequence of Novosphingobium guangzhouense SA925(T).</title>
        <authorList>
            <person name="Sha S."/>
        </authorList>
    </citation>
    <scope>NUCLEOTIDE SEQUENCE [LARGE SCALE GENOMIC DNA]</scope>
    <source>
        <strain evidence="1 2">SA925</strain>
    </source>
</reference>
<accession>A0A2K2FYS0</accession>
<dbReference type="AlphaFoldDB" id="A0A2K2FYS0"/>
<protein>
    <recommendedName>
        <fullName evidence="3">DUF2303 domain-containing protein</fullName>
    </recommendedName>
</protein>
<dbReference type="InterPro" id="IPR019276">
    <property type="entry name" value="DUF2303"/>
</dbReference>
<dbReference type="EMBL" id="LYMM01000040">
    <property type="protein sequence ID" value="PNU03945.1"/>
    <property type="molecule type" value="Genomic_DNA"/>
</dbReference>
<dbReference type="RefSeq" id="WP_103096538.1">
    <property type="nucleotide sequence ID" value="NZ_LYMM01000040.1"/>
</dbReference>
<evidence type="ECO:0008006" key="3">
    <source>
        <dbReference type="Google" id="ProtNLM"/>
    </source>
</evidence>
<keyword evidence="2" id="KW-1185">Reference proteome</keyword>
<name>A0A2K2FYS0_9SPHN</name>
<evidence type="ECO:0000313" key="2">
    <source>
        <dbReference type="Proteomes" id="UP000236327"/>
    </source>
</evidence>
<evidence type="ECO:0000313" key="1">
    <source>
        <dbReference type="EMBL" id="PNU03945.1"/>
    </source>
</evidence>
<proteinExistence type="predicted"/>
<gene>
    <name evidence="1" type="ORF">A8V01_04810</name>
</gene>
<dbReference type="Pfam" id="PF10065">
    <property type="entry name" value="DUF2303"/>
    <property type="match status" value="1"/>
</dbReference>
<organism evidence="1 2">
    <name type="scientific">Novosphingobium guangzhouense</name>
    <dbReference type="NCBI Taxonomy" id="1850347"/>
    <lineage>
        <taxon>Bacteria</taxon>
        <taxon>Pseudomonadati</taxon>
        <taxon>Pseudomonadota</taxon>
        <taxon>Alphaproteobacteria</taxon>
        <taxon>Sphingomonadales</taxon>
        <taxon>Sphingomonadaceae</taxon>
        <taxon>Novosphingobium</taxon>
    </lineage>
</organism>
<comment type="caution">
    <text evidence="1">The sequence shown here is derived from an EMBL/GenBank/DDBJ whole genome shotgun (WGS) entry which is preliminary data.</text>
</comment>